<evidence type="ECO:0000256" key="1">
    <source>
        <dbReference type="SAM" id="Phobius"/>
    </source>
</evidence>
<keyword evidence="1" id="KW-1133">Transmembrane helix</keyword>
<accession>A0A0L8VBF9</accession>
<dbReference type="STRING" id="1409788.NC99_14160"/>
<protein>
    <submittedName>
        <fullName evidence="2">Uncharacterized protein</fullName>
    </submittedName>
</protein>
<dbReference type="EMBL" id="LGIA01000072">
    <property type="protein sequence ID" value="KOH45784.1"/>
    <property type="molecule type" value="Genomic_DNA"/>
</dbReference>
<name>A0A0L8VBF9_9BACT</name>
<sequence length="135" mass="15207">MKQIDQNFKELMKSYQPEKSPGDFTVNVMNRIYAETNRISEYKPVLNKWFLRIVYAIIGGFVGYSMFNTGTESASPGGSKFFSWLPKVDLSAAADAGDKITGVLGGLPQYVVVIFLSATFLLLLDQWILRRKQVL</sequence>
<comment type="caution">
    <text evidence="2">The sequence shown here is derived from an EMBL/GenBank/DDBJ whole genome shotgun (WGS) entry which is preliminary data.</text>
</comment>
<feature type="transmembrane region" description="Helical" evidence="1">
    <location>
        <begin position="110"/>
        <end position="129"/>
    </location>
</feature>
<keyword evidence="1" id="KW-0472">Membrane</keyword>
<dbReference type="Proteomes" id="UP000036958">
    <property type="component" value="Unassembled WGS sequence"/>
</dbReference>
<evidence type="ECO:0000313" key="2">
    <source>
        <dbReference type="EMBL" id="KOH45784.1"/>
    </source>
</evidence>
<reference evidence="3" key="1">
    <citation type="submission" date="2015-07" db="EMBL/GenBank/DDBJ databases">
        <title>Genome sequencing of Sunxiuqinia dokdonensis strain SK.</title>
        <authorList>
            <person name="Ahn S."/>
            <person name="Kim B.-C."/>
        </authorList>
    </citation>
    <scope>NUCLEOTIDE SEQUENCE [LARGE SCALE GENOMIC DNA]</scope>
    <source>
        <strain evidence="3">SK</strain>
    </source>
</reference>
<dbReference type="AlphaFoldDB" id="A0A0L8VBF9"/>
<evidence type="ECO:0000313" key="3">
    <source>
        <dbReference type="Proteomes" id="UP000036958"/>
    </source>
</evidence>
<organism evidence="2 3">
    <name type="scientific">Sunxiuqinia dokdonensis</name>
    <dbReference type="NCBI Taxonomy" id="1409788"/>
    <lineage>
        <taxon>Bacteria</taxon>
        <taxon>Pseudomonadati</taxon>
        <taxon>Bacteroidota</taxon>
        <taxon>Bacteroidia</taxon>
        <taxon>Marinilabiliales</taxon>
        <taxon>Prolixibacteraceae</taxon>
        <taxon>Sunxiuqinia</taxon>
    </lineage>
</organism>
<keyword evidence="1" id="KW-0812">Transmembrane</keyword>
<dbReference type="RefSeq" id="WP_053181082.1">
    <property type="nucleotide sequence ID" value="NZ_LGIA01000072.1"/>
</dbReference>
<gene>
    <name evidence="2" type="ORF">NC99_14160</name>
</gene>
<proteinExistence type="predicted"/>
<dbReference type="OrthoDB" id="9880574at2"/>
<feature type="transmembrane region" description="Helical" evidence="1">
    <location>
        <begin position="49"/>
        <end position="67"/>
    </location>
</feature>
<keyword evidence="3" id="KW-1185">Reference proteome</keyword>